<keyword evidence="4 8" id="KW-0812">Transmembrane</keyword>
<dbReference type="GO" id="GO:0005351">
    <property type="term" value="F:carbohydrate:proton symporter activity"/>
    <property type="evidence" value="ECO:0007669"/>
    <property type="project" value="TreeGrafter"/>
</dbReference>
<dbReference type="NCBIfam" id="TIGR00879">
    <property type="entry name" value="SP"/>
    <property type="match status" value="1"/>
</dbReference>
<comment type="similarity">
    <text evidence="2 7">Belongs to the major facilitator superfamily. Sugar transporter (TC 2.A.1.1) family.</text>
</comment>
<evidence type="ECO:0000256" key="6">
    <source>
        <dbReference type="ARBA" id="ARBA00023136"/>
    </source>
</evidence>
<dbReference type="SUPFAM" id="SSF103473">
    <property type="entry name" value="MFS general substrate transporter"/>
    <property type="match status" value="1"/>
</dbReference>
<sequence>MFNWRLYVLVLTASIGAVLFGYDTGFIGAAVTLPTFQKAFGFNEDNESQLSGNVVATLQAGCFFGVIMMAFITDKIGRRWSLIACGVVFELGAVLQTASHGIIGIFYAGRVLSGLGVGAASMLTPTYISEMAPKRIRGRLLTCYGVMLFASIALSYWVDYACHQTLTGDNQWLVPVALQLIPGAGLALGMLPLPESSRWLVKKDRRELALRNLKYIRQADTEEVEILEEFAEICDSVEKELAQTSGVTIKEVFLPGYRNRLFLAIMLMIWQQLSGTIAFTYYSTLFFKAVGMNGESASLFATGVYGIVKTVFSLIWMLFFIDRVGRKWSLIGGGLVMAISLFAVAIIYKYTDPKEGAETVSPGTYAMIVMIFVFCVGYSASWGPVPWTYAAEIFPNRIREYGVTAASAIQWAFNFCISKIVPIGVKTLGWKLFLMFGIFTSAAIVYTIIFVKETKGLGLEEMDALFGAPAAIDINEAHQRVEGIARAEDKEAIIREEEVAQKT</sequence>
<name>A0A060T3K5_BLAAD</name>
<feature type="transmembrane region" description="Helical" evidence="8">
    <location>
        <begin position="261"/>
        <end position="282"/>
    </location>
</feature>
<evidence type="ECO:0000259" key="9">
    <source>
        <dbReference type="PROSITE" id="PS50850"/>
    </source>
</evidence>
<dbReference type="InterPro" id="IPR020846">
    <property type="entry name" value="MFS_dom"/>
</dbReference>
<evidence type="ECO:0000256" key="3">
    <source>
        <dbReference type="ARBA" id="ARBA00022448"/>
    </source>
</evidence>
<dbReference type="InterPro" id="IPR003663">
    <property type="entry name" value="Sugar/inositol_transpt"/>
</dbReference>
<dbReference type="GO" id="GO:0016020">
    <property type="term" value="C:membrane"/>
    <property type="evidence" value="ECO:0007669"/>
    <property type="project" value="UniProtKB-SubCell"/>
</dbReference>
<evidence type="ECO:0000256" key="1">
    <source>
        <dbReference type="ARBA" id="ARBA00004141"/>
    </source>
</evidence>
<dbReference type="PhylomeDB" id="A0A060T3K5"/>
<dbReference type="PANTHER" id="PTHR48022:SF23">
    <property type="entry name" value="MAJOR FACILITATOR SUPERFAMILY (MFS) PROFILE DOMAIN-CONTAINING PROTEIN"/>
    <property type="match status" value="1"/>
</dbReference>
<dbReference type="InterPro" id="IPR050360">
    <property type="entry name" value="MFS_Sugar_Transporters"/>
</dbReference>
<feature type="transmembrane region" description="Helical" evidence="8">
    <location>
        <begin position="80"/>
        <end position="99"/>
    </location>
</feature>
<evidence type="ECO:0000256" key="2">
    <source>
        <dbReference type="ARBA" id="ARBA00010992"/>
    </source>
</evidence>
<keyword evidence="3 7" id="KW-0813">Transport</keyword>
<dbReference type="PROSITE" id="PS00217">
    <property type="entry name" value="SUGAR_TRANSPORT_2"/>
    <property type="match status" value="1"/>
</dbReference>
<evidence type="ECO:0000313" key="10">
    <source>
        <dbReference type="EMBL" id="CDP35389.1"/>
    </source>
</evidence>
<feature type="transmembrane region" description="Helical" evidence="8">
    <location>
        <begin position="105"/>
        <end position="128"/>
    </location>
</feature>
<feature type="transmembrane region" description="Helical" evidence="8">
    <location>
        <begin position="302"/>
        <end position="321"/>
    </location>
</feature>
<feature type="transmembrane region" description="Helical" evidence="8">
    <location>
        <begin position="172"/>
        <end position="193"/>
    </location>
</feature>
<dbReference type="InterPro" id="IPR036259">
    <property type="entry name" value="MFS_trans_sf"/>
</dbReference>
<dbReference type="AlphaFoldDB" id="A0A060T3K5"/>
<comment type="subcellular location">
    <subcellularLocation>
        <location evidence="1">Membrane</location>
        <topology evidence="1">Multi-pass membrane protein</topology>
    </subcellularLocation>
</comment>
<evidence type="ECO:0000256" key="7">
    <source>
        <dbReference type="RuleBase" id="RU003346"/>
    </source>
</evidence>
<proteinExistence type="inferred from homology"/>
<dbReference type="FunFam" id="1.20.1250.20:FF:000026">
    <property type="entry name" value="MFS quinate transporter QutD"/>
    <property type="match status" value="1"/>
</dbReference>
<dbReference type="PROSITE" id="PS00216">
    <property type="entry name" value="SUGAR_TRANSPORT_1"/>
    <property type="match status" value="1"/>
</dbReference>
<keyword evidence="5 8" id="KW-1133">Transmembrane helix</keyword>
<evidence type="ECO:0000256" key="5">
    <source>
        <dbReference type="ARBA" id="ARBA00022989"/>
    </source>
</evidence>
<accession>A0A060T3K5</accession>
<feature type="transmembrane region" description="Helical" evidence="8">
    <location>
        <begin position="433"/>
        <end position="451"/>
    </location>
</feature>
<feature type="transmembrane region" description="Helical" evidence="8">
    <location>
        <begin position="140"/>
        <end position="160"/>
    </location>
</feature>
<feature type="transmembrane region" description="Helical" evidence="8">
    <location>
        <begin position="368"/>
        <end position="389"/>
    </location>
</feature>
<protein>
    <submittedName>
        <fullName evidence="10">ARAD1C34342p</fullName>
    </submittedName>
</protein>
<feature type="transmembrane region" description="Helical" evidence="8">
    <location>
        <begin position="328"/>
        <end position="348"/>
    </location>
</feature>
<dbReference type="PROSITE" id="PS50850">
    <property type="entry name" value="MFS"/>
    <property type="match status" value="1"/>
</dbReference>
<dbReference type="PRINTS" id="PR00171">
    <property type="entry name" value="SUGRTRNSPORT"/>
</dbReference>
<evidence type="ECO:0000256" key="8">
    <source>
        <dbReference type="SAM" id="Phobius"/>
    </source>
</evidence>
<reference evidence="10" key="1">
    <citation type="submission" date="2014-02" db="EMBL/GenBank/DDBJ databases">
        <authorList>
            <person name="Genoscope - CEA"/>
        </authorList>
    </citation>
    <scope>NUCLEOTIDE SEQUENCE</scope>
    <source>
        <strain evidence="10">LS3</strain>
    </source>
</reference>
<feature type="transmembrane region" description="Helical" evidence="8">
    <location>
        <begin position="7"/>
        <end position="33"/>
    </location>
</feature>
<keyword evidence="6 8" id="KW-0472">Membrane</keyword>
<dbReference type="PANTHER" id="PTHR48022">
    <property type="entry name" value="PLASTIDIC GLUCOSE TRANSPORTER 4"/>
    <property type="match status" value="1"/>
</dbReference>
<dbReference type="EMBL" id="HG937693">
    <property type="protein sequence ID" value="CDP35389.1"/>
    <property type="molecule type" value="Genomic_DNA"/>
</dbReference>
<feature type="transmembrane region" description="Helical" evidence="8">
    <location>
        <begin position="53"/>
        <end position="73"/>
    </location>
</feature>
<evidence type="ECO:0000256" key="4">
    <source>
        <dbReference type="ARBA" id="ARBA00022692"/>
    </source>
</evidence>
<dbReference type="InterPro" id="IPR005828">
    <property type="entry name" value="MFS_sugar_transport-like"/>
</dbReference>
<dbReference type="Gene3D" id="1.20.1250.20">
    <property type="entry name" value="MFS general substrate transporter like domains"/>
    <property type="match status" value="1"/>
</dbReference>
<reference evidence="10" key="2">
    <citation type="submission" date="2014-06" db="EMBL/GenBank/DDBJ databases">
        <title>The complete genome of Blastobotrys (Arxula) adeninivorans LS3 - a yeast of biotechnological interest.</title>
        <authorList>
            <person name="Kunze G."/>
            <person name="Gaillardin C."/>
            <person name="Czernicka M."/>
            <person name="Durrens P."/>
            <person name="Martin T."/>
            <person name="Boer E."/>
            <person name="Gabaldon T."/>
            <person name="Cruz J."/>
            <person name="Talla E."/>
            <person name="Marck C."/>
            <person name="Goffeau A."/>
            <person name="Barbe V."/>
            <person name="Baret P."/>
            <person name="Baronian K."/>
            <person name="Beier S."/>
            <person name="Bleykasten C."/>
            <person name="Bode R."/>
            <person name="Casaregola S."/>
            <person name="Despons L."/>
            <person name="Fairhead C."/>
            <person name="Giersberg M."/>
            <person name="Gierski P."/>
            <person name="Hahnel U."/>
            <person name="Hartmann A."/>
            <person name="Jankowska D."/>
            <person name="Jubin C."/>
            <person name="Jung P."/>
            <person name="Lafontaine I."/>
            <person name="Leh-Louis V."/>
            <person name="Lemaire M."/>
            <person name="Marcet-Houben M."/>
            <person name="Mascher M."/>
            <person name="Morel G."/>
            <person name="Richard G.-F."/>
            <person name="Riechen J."/>
            <person name="Sacerdot C."/>
            <person name="Sarkar A."/>
            <person name="Savel G."/>
            <person name="Schacherer J."/>
            <person name="Sherman D."/>
            <person name="Straub M.-L."/>
            <person name="Stein N."/>
            <person name="Thierry A."/>
            <person name="Trautwein-Schult A."/>
            <person name="Westhof E."/>
            <person name="Worch S."/>
            <person name="Dujon B."/>
            <person name="Souciet J.-L."/>
            <person name="Wincker P."/>
            <person name="Scholz U."/>
            <person name="Neuveglise N."/>
        </authorList>
    </citation>
    <scope>NUCLEOTIDE SEQUENCE</scope>
    <source>
        <strain evidence="10">LS3</strain>
    </source>
</reference>
<dbReference type="InterPro" id="IPR005829">
    <property type="entry name" value="Sugar_transporter_CS"/>
</dbReference>
<dbReference type="Pfam" id="PF00083">
    <property type="entry name" value="Sugar_tr"/>
    <property type="match status" value="1"/>
</dbReference>
<organism evidence="10">
    <name type="scientific">Blastobotrys adeninivorans</name>
    <name type="common">Yeast</name>
    <name type="synonym">Arxula adeninivorans</name>
    <dbReference type="NCBI Taxonomy" id="409370"/>
    <lineage>
        <taxon>Eukaryota</taxon>
        <taxon>Fungi</taxon>
        <taxon>Dikarya</taxon>
        <taxon>Ascomycota</taxon>
        <taxon>Saccharomycotina</taxon>
        <taxon>Dipodascomycetes</taxon>
        <taxon>Dipodascales</taxon>
        <taxon>Trichomonascaceae</taxon>
        <taxon>Blastobotrys</taxon>
    </lineage>
</organism>
<feature type="domain" description="Major facilitator superfamily (MFS) profile" evidence="9">
    <location>
        <begin position="9"/>
        <end position="455"/>
    </location>
</feature>
<gene>
    <name evidence="10" type="ORF">GNLVRS02_ARAD1C34342g</name>
</gene>